<feature type="compositionally biased region" description="Acidic residues" evidence="1">
    <location>
        <begin position="120"/>
        <end position="143"/>
    </location>
</feature>
<feature type="compositionally biased region" description="Polar residues" evidence="1">
    <location>
        <begin position="91"/>
        <end position="107"/>
    </location>
</feature>
<protein>
    <submittedName>
        <fullName evidence="2">Uncharacterized protein</fullName>
    </submittedName>
</protein>
<dbReference type="VEuPathDB" id="ToxoDB:TGDOM2_271015"/>
<accession>A0A086KGL3</accession>
<feature type="region of interest" description="Disordered" evidence="1">
    <location>
        <begin position="180"/>
        <end position="211"/>
    </location>
</feature>
<gene>
    <name evidence="2" type="ORF">TGDOM2_271015</name>
</gene>
<feature type="compositionally biased region" description="Basic and acidic residues" evidence="1">
    <location>
        <begin position="16"/>
        <end position="41"/>
    </location>
</feature>
<reference evidence="2 3" key="1">
    <citation type="submission" date="2014-02" db="EMBL/GenBank/DDBJ databases">
        <authorList>
            <person name="Sibley D."/>
            <person name="Venepally P."/>
            <person name="Karamycheva S."/>
            <person name="Hadjithomas M."/>
            <person name="Khan A."/>
            <person name="Brunk B."/>
            <person name="Roos D."/>
            <person name="Caler E."/>
            <person name="Lorenzi H."/>
        </authorList>
    </citation>
    <scope>NUCLEOTIDE SEQUENCE [LARGE SCALE GENOMIC DNA]</scope>
    <source>
        <strain evidence="2 3">GAB2-2007-GAL-DOM2</strain>
    </source>
</reference>
<feature type="region of interest" description="Disordered" evidence="1">
    <location>
        <begin position="1"/>
        <end position="46"/>
    </location>
</feature>
<sequence>MQVKDCGADGTGVETECERVTEESERVTEGPVNFEREESSHFPDSSLGKCKQFCLCPSSELCVLDFASRTAPGEKGSFPFPFPCSVSSLTSFARSRSTPSSVFTRSVRNGYGREERDTAEAGEEDETREADEGTAELDNEESEKDGNCAAESENGLSKLDRFAVPGSCASSRLESVDGLASLGGRDERERGAAETLDSSAQSPVDISMEGSLLRPRSALSATKGNDRIGIVAT</sequence>
<dbReference type="OrthoDB" id="10335105at2759"/>
<name>A0A086KGL3_TOXGO</name>
<dbReference type="EMBL" id="AHZU02000508">
    <property type="protein sequence ID" value="KFG43531.1"/>
    <property type="molecule type" value="Genomic_DNA"/>
</dbReference>
<evidence type="ECO:0000313" key="2">
    <source>
        <dbReference type="EMBL" id="KFG43531.1"/>
    </source>
</evidence>
<comment type="caution">
    <text evidence="2">The sequence shown here is derived from an EMBL/GenBank/DDBJ whole genome shotgun (WGS) entry which is preliminary data.</text>
</comment>
<feature type="region of interest" description="Disordered" evidence="1">
    <location>
        <begin position="91"/>
        <end position="151"/>
    </location>
</feature>
<evidence type="ECO:0000313" key="3">
    <source>
        <dbReference type="Proteomes" id="UP000028837"/>
    </source>
</evidence>
<dbReference type="AlphaFoldDB" id="A0A086KGL3"/>
<proteinExistence type="predicted"/>
<organism evidence="2 3">
    <name type="scientific">Toxoplasma gondii GAB2-2007-GAL-DOM2</name>
    <dbReference type="NCBI Taxonomy" id="1130820"/>
    <lineage>
        <taxon>Eukaryota</taxon>
        <taxon>Sar</taxon>
        <taxon>Alveolata</taxon>
        <taxon>Apicomplexa</taxon>
        <taxon>Conoidasida</taxon>
        <taxon>Coccidia</taxon>
        <taxon>Eucoccidiorida</taxon>
        <taxon>Eimeriorina</taxon>
        <taxon>Sarcocystidae</taxon>
        <taxon>Toxoplasma</taxon>
    </lineage>
</organism>
<dbReference type="Proteomes" id="UP000028837">
    <property type="component" value="Unassembled WGS sequence"/>
</dbReference>
<evidence type="ECO:0000256" key="1">
    <source>
        <dbReference type="SAM" id="MobiDB-lite"/>
    </source>
</evidence>